<keyword evidence="13" id="KW-1185">Reference proteome</keyword>
<dbReference type="InterPro" id="IPR020568">
    <property type="entry name" value="Ribosomal_Su5_D2-typ_SF"/>
</dbReference>
<evidence type="ECO:0000256" key="6">
    <source>
        <dbReference type="ARBA" id="ARBA00022777"/>
    </source>
</evidence>
<comment type="pathway">
    <text evidence="9">Isoprenoid biosynthesis; isopentenyl diphosphate biosynthesis via DXP pathway; isopentenyl diphosphate from 1-deoxy-D-xylulose 5-phosphate: step 3/6.</text>
</comment>
<feature type="active site" evidence="9">
    <location>
        <position position="145"/>
    </location>
</feature>
<dbReference type="KEGG" id="kpf:IX53_03190"/>
<dbReference type="OrthoDB" id="9809438at2"/>
<feature type="domain" description="GHMP kinase N-terminal" evidence="10">
    <location>
        <begin position="77"/>
        <end position="153"/>
    </location>
</feature>
<accession>A0A0G2ZA79</accession>
<keyword evidence="5 9" id="KW-0547">Nucleotide-binding</keyword>
<dbReference type="STRING" id="1330330.IX53_03190"/>
<comment type="catalytic activity">
    <reaction evidence="9">
        <text>4-CDP-2-C-methyl-D-erythritol + ATP = 4-CDP-2-C-methyl-D-erythritol 2-phosphate + ADP + H(+)</text>
        <dbReference type="Rhea" id="RHEA:18437"/>
        <dbReference type="ChEBI" id="CHEBI:15378"/>
        <dbReference type="ChEBI" id="CHEBI:30616"/>
        <dbReference type="ChEBI" id="CHEBI:57823"/>
        <dbReference type="ChEBI" id="CHEBI:57919"/>
        <dbReference type="ChEBI" id="CHEBI:456216"/>
        <dbReference type="EC" id="2.7.1.148"/>
    </reaction>
</comment>
<dbReference type="Gene3D" id="3.30.230.10">
    <property type="match status" value="1"/>
</dbReference>
<evidence type="ECO:0000259" key="11">
    <source>
        <dbReference type="Pfam" id="PF08544"/>
    </source>
</evidence>
<proteinExistence type="inferred from homology"/>
<dbReference type="GO" id="GO:0019288">
    <property type="term" value="P:isopentenyl diphosphate biosynthetic process, methylerythritol 4-phosphate pathway"/>
    <property type="evidence" value="ECO:0007669"/>
    <property type="project" value="UniProtKB-UniRule"/>
</dbReference>
<dbReference type="Pfam" id="PF08544">
    <property type="entry name" value="GHMP_kinases_C"/>
    <property type="match status" value="1"/>
</dbReference>
<evidence type="ECO:0000256" key="4">
    <source>
        <dbReference type="ARBA" id="ARBA00022679"/>
    </source>
</evidence>
<dbReference type="PATRIC" id="fig|1330330.3.peg.638"/>
<dbReference type="Gene3D" id="3.30.70.890">
    <property type="entry name" value="GHMP kinase, C-terminal domain"/>
    <property type="match status" value="1"/>
</dbReference>
<reference evidence="12 13" key="1">
    <citation type="submission" date="2015-04" db="EMBL/GenBank/DDBJ databases">
        <title>Complete Genome Sequence of Kosmotoga pacifica SLHLJ1.</title>
        <authorList>
            <person name="Jiang L.J."/>
            <person name="Shao Z.Z."/>
            <person name="Jebbar M."/>
        </authorList>
    </citation>
    <scope>NUCLEOTIDE SEQUENCE [LARGE SCALE GENOMIC DNA]</scope>
    <source>
        <strain evidence="12 13">SLHLJ1</strain>
    </source>
</reference>
<dbReference type="GO" id="GO:0005524">
    <property type="term" value="F:ATP binding"/>
    <property type="evidence" value="ECO:0007669"/>
    <property type="project" value="UniProtKB-UniRule"/>
</dbReference>
<gene>
    <name evidence="9" type="primary">ispE</name>
    <name evidence="12" type="ORF">IX53_03190</name>
</gene>
<comment type="similarity">
    <text evidence="1 9">Belongs to the GHMP kinase family. IspE subfamily.</text>
</comment>
<feature type="active site" evidence="9">
    <location>
        <position position="23"/>
    </location>
</feature>
<dbReference type="InterPro" id="IPR014721">
    <property type="entry name" value="Ribsml_uS5_D2-typ_fold_subgr"/>
</dbReference>
<keyword evidence="6 9" id="KW-0418">Kinase</keyword>
<dbReference type="PANTHER" id="PTHR43527:SF2">
    <property type="entry name" value="4-DIPHOSPHOCYTIDYL-2-C-METHYL-D-ERYTHRITOL KINASE, CHLOROPLASTIC"/>
    <property type="match status" value="1"/>
</dbReference>
<evidence type="ECO:0000256" key="1">
    <source>
        <dbReference type="ARBA" id="ARBA00009684"/>
    </source>
</evidence>
<dbReference type="InterPro" id="IPR004424">
    <property type="entry name" value="IspE"/>
</dbReference>
<keyword evidence="7 9" id="KW-0067">ATP-binding</keyword>
<feature type="domain" description="GHMP kinase C-terminal" evidence="11">
    <location>
        <begin position="212"/>
        <end position="273"/>
    </location>
</feature>
<name>A0A0G2ZA79_9BACT</name>
<dbReference type="EMBL" id="CP011232">
    <property type="protein sequence ID" value="AKI96991.1"/>
    <property type="molecule type" value="Genomic_DNA"/>
</dbReference>
<dbReference type="GO" id="GO:0050515">
    <property type="term" value="F:4-(cytidine 5'-diphospho)-2-C-methyl-D-erythritol kinase activity"/>
    <property type="evidence" value="ECO:0007669"/>
    <property type="project" value="UniProtKB-UniRule"/>
</dbReference>
<dbReference type="InterPro" id="IPR006204">
    <property type="entry name" value="GHMP_kinase_N_dom"/>
</dbReference>
<dbReference type="HAMAP" id="MF_00061">
    <property type="entry name" value="IspE"/>
    <property type="match status" value="1"/>
</dbReference>
<keyword evidence="9" id="KW-0414">Isoprene biosynthesis</keyword>
<organism evidence="12 13">
    <name type="scientific">Kosmotoga pacifica</name>
    <dbReference type="NCBI Taxonomy" id="1330330"/>
    <lineage>
        <taxon>Bacteria</taxon>
        <taxon>Thermotogati</taxon>
        <taxon>Thermotogota</taxon>
        <taxon>Thermotogae</taxon>
        <taxon>Kosmotogales</taxon>
        <taxon>Kosmotogaceae</taxon>
        <taxon>Kosmotoga</taxon>
    </lineage>
</organism>
<dbReference type="Proteomes" id="UP000035159">
    <property type="component" value="Chromosome"/>
</dbReference>
<feature type="binding site" evidence="9">
    <location>
        <begin position="105"/>
        <end position="115"/>
    </location>
    <ligand>
        <name>ATP</name>
        <dbReference type="ChEBI" id="CHEBI:30616"/>
    </ligand>
</feature>
<comment type="function">
    <text evidence="9">Catalyzes the phosphorylation of the position 2 hydroxy group of 4-diphosphocytidyl-2C-methyl-D-erythritol.</text>
</comment>
<dbReference type="EC" id="2.7.1.148" evidence="2 9"/>
<evidence type="ECO:0000256" key="5">
    <source>
        <dbReference type="ARBA" id="ARBA00022741"/>
    </source>
</evidence>
<evidence type="ECO:0000256" key="7">
    <source>
        <dbReference type="ARBA" id="ARBA00022840"/>
    </source>
</evidence>
<dbReference type="AlphaFoldDB" id="A0A0G2ZA79"/>
<evidence type="ECO:0000313" key="13">
    <source>
        <dbReference type="Proteomes" id="UP000035159"/>
    </source>
</evidence>
<dbReference type="NCBIfam" id="TIGR00154">
    <property type="entry name" value="ispE"/>
    <property type="match status" value="1"/>
</dbReference>
<dbReference type="Pfam" id="PF00288">
    <property type="entry name" value="GHMP_kinases_N"/>
    <property type="match status" value="1"/>
</dbReference>
<dbReference type="RefSeq" id="WP_047754126.1">
    <property type="nucleotide sequence ID" value="NZ_CAJUHA010000019.1"/>
</dbReference>
<evidence type="ECO:0000313" key="12">
    <source>
        <dbReference type="EMBL" id="AKI96991.1"/>
    </source>
</evidence>
<evidence type="ECO:0000259" key="10">
    <source>
        <dbReference type="Pfam" id="PF00288"/>
    </source>
</evidence>
<evidence type="ECO:0000256" key="2">
    <source>
        <dbReference type="ARBA" id="ARBA00012052"/>
    </source>
</evidence>
<dbReference type="PIRSF" id="PIRSF010376">
    <property type="entry name" value="IspE"/>
    <property type="match status" value="1"/>
</dbReference>
<dbReference type="GO" id="GO:0016114">
    <property type="term" value="P:terpenoid biosynthetic process"/>
    <property type="evidence" value="ECO:0007669"/>
    <property type="project" value="UniProtKB-UniRule"/>
</dbReference>
<dbReference type="InterPro" id="IPR013750">
    <property type="entry name" value="GHMP_kinase_C_dom"/>
</dbReference>
<dbReference type="InterPro" id="IPR036554">
    <property type="entry name" value="GHMP_kinase_C_sf"/>
</dbReference>
<keyword evidence="4 9" id="KW-0808">Transferase</keyword>
<dbReference type="PANTHER" id="PTHR43527">
    <property type="entry name" value="4-DIPHOSPHOCYTIDYL-2-C-METHYL-D-ERYTHRITOL KINASE, CHLOROPLASTIC"/>
    <property type="match status" value="1"/>
</dbReference>
<evidence type="ECO:0000256" key="8">
    <source>
        <dbReference type="ARBA" id="ARBA00032554"/>
    </source>
</evidence>
<protein>
    <recommendedName>
        <fullName evidence="3 9">4-diphosphocytidyl-2-C-methyl-D-erythritol kinase</fullName>
        <shortName evidence="9">CMK</shortName>
        <ecNumber evidence="2 9">2.7.1.148</ecNumber>
    </recommendedName>
    <alternativeName>
        <fullName evidence="8 9">4-(cytidine-5'-diphospho)-2-C-methyl-D-erythritol kinase</fullName>
    </alternativeName>
</protein>
<sequence length="291" mass="32385">MADGRVVKINGKIYPKTLKAFAKVNLHLQVCGLKGNYHEIVTLFQTVSLSDELYIEPSLSPGVKFYSEPKLLWNEENTLYKACESFERLTHQRLSIRITLKKCIPFSGGLGGGSSDAGTLLRALGVLLKIPFRTIYKAACKVGSDVPFFLVGGTAIGLGRGERLIFPGDLEGYKVDLYFPGLGVSTPEAFAMIDKENHNEEQDISKAFELYRALKDGDFSKVASLSSNTFERVILRLEKIAKLYEEISRKKAIFHRLSGSGSTLFSLYEPESRDGNYNFVSSAEVKKLNDF</sequence>
<evidence type="ECO:0000256" key="9">
    <source>
        <dbReference type="HAMAP-Rule" id="MF_00061"/>
    </source>
</evidence>
<dbReference type="SUPFAM" id="SSF55060">
    <property type="entry name" value="GHMP Kinase, C-terminal domain"/>
    <property type="match status" value="1"/>
</dbReference>
<dbReference type="UniPathway" id="UPA00056">
    <property type="reaction ID" value="UER00094"/>
</dbReference>
<evidence type="ECO:0000256" key="3">
    <source>
        <dbReference type="ARBA" id="ARBA00017473"/>
    </source>
</evidence>
<dbReference type="SUPFAM" id="SSF54211">
    <property type="entry name" value="Ribosomal protein S5 domain 2-like"/>
    <property type="match status" value="1"/>
</dbReference>